<dbReference type="Proteomes" id="UP000199672">
    <property type="component" value="Unassembled WGS sequence"/>
</dbReference>
<gene>
    <name evidence="6" type="ORF">SAMN05216297_101496</name>
</gene>
<keyword evidence="1" id="KW-0805">Transcription regulation</keyword>
<evidence type="ECO:0000313" key="6">
    <source>
        <dbReference type="EMBL" id="SFC62691.1"/>
    </source>
</evidence>
<dbReference type="PANTHER" id="PTHR13504">
    <property type="entry name" value="FIDO DOMAIN-CONTAINING PROTEIN DDB_G0283145"/>
    <property type="match status" value="1"/>
</dbReference>
<dbReference type="Pfam" id="PF08220">
    <property type="entry name" value="HTH_DeoR"/>
    <property type="match status" value="1"/>
</dbReference>
<sequence length="453" mass="53366">MNKISLFLFIFVFVKLFIMIENAPKVHFTTKIFALVNKPDMVLKIKEINNEYLYWDKLKYKKVPDLEPEQLWSAVKMARAVNYKNINFDKYQFNYVTTDYIQKILHYFDMHIGGYMGAKNVVPNADKTRYLVSAIMEEAISSSQIEGANTTRKKAKEMLRKEVKPKTKSEQMIVNNYFTIKHITQNRNDELTPEKLLYIHGLISCDTLEDKKEEGAFRTSDDVHVVNHVDGEVVHTPPSNNELESLIKDLCDFFNTDTKETFIHPILKAIVIHFMIGYIHPFTDGNGRTARALFYWYLLKKGYWLTEYLSISKIIQDSKTQYEKAYLYTEADANDLTYFMTYHLKVMDKSFEALKEYIQLKQKENLQIASFIRIPNVNERQAQLLKIIFDEPESIFTVKEVENRFQVSKYTARTDLNMLVEMKFLEVIQVNKIKQNFVRSENFDSLLAKYKIK</sequence>
<dbReference type="Pfam" id="PF02661">
    <property type="entry name" value="Fic"/>
    <property type="match status" value="1"/>
</dbReference>
<dbReference type="PANTHER" id="PTHR13504:SF38">
    <property type="entry name" value="FIDO DOMAIN-CONTAINING PROTEIN"/>
    <property type="match status" value="1"/>
</dbReference>
<dbReference type="EMBL" id="FOMH01000001">
    <property type="protein sequence ID" value="SFC62691.1"/>
    <property type="molecule type" value="Genomic_DNA"/>
</dbReference>
<accession>A0A1I1KPQ8</accession>
<feature type="domain" description="Fido" evidence="5">
    <location>
        <begin position="191"/>
        <end position="345"/>
    </location>
</feature>
<dbReference type="InterPro" id="IPR003812">
    <property type="entry name" value="Fido"/>
</dbReference>
<dbReference type="InterPro" id="IPR036597">
    <property type="entry name" value="Fido-like_dom_sf"/>
</dbReference>
<keyword evidence="4" id="KW-0547">Nucleotide-binding</keyword>
<evidence type="ECO:0000256" key="2">
    <source>
        <dbReference type="ARBA" id="ARBA00023163"/>
    </source>
</evidence>
<keyword evidence="7" id="KW-1185">Reference proteome</keyword>
<dbReference type="PROSITE" id="PS51459">
    <property type="entry name" value="FIDO"/>
    <property type="match status" value="1"/>
</dbReference>
<evidence type="ECO:0000256" key="4">
    <source>
        <dbReference type="PIRSR" id="PIRSR640198-2"/>
    </source>
</evidence>
<dbReference type="GO" id="GO:0003700">
    <property type="term" value="F:DNA-binding transcription factor activity"/>
    <property type="evidence" value="ECO:0007669"/>
    <property type="project" value="InterPro"/>
</dbReference>
<keyword evidence="2" id="KW-0804">Transcription</keyword>
<dbReference type="STRING" id="739143.SAMN05216297_101496"/>
<dbReference type="SUPFAM" id="SSF140931">
    <property type="entry name" value="Fic-like"/>
    <property type="match status" value="1"/>
</dbReference>
<protein>
    <submittedName>
        <fullName evidence="6">Fic family protein</fullName>
    </submittedName>
</protein>
<evidence type="ECO:0000259" key="5">
    <source>
        <dbReference type="PROSITE" id="PS51459"/>
    </source>
</evidence>
<evidence type="ECO:0000313" key="7">
    <source>
        <dbReference type="Proteomes" id="UP000199672"/>
    </source>
</evidence>
<dbReference type="AlphaFoldDB" id="A0A1I1KPQ8"/>
<dbReference type="InterPro" id="IPR001034">
    <property type="entry name" value="DeoR_HTH"/>
</dbReference>
<feature type="binding site" evidence="4">
    <location>
        <begin position="225"/>
        <end position="228"/>
    </location>
    <ligand>
        <name>ATP</name>
        <dbReference type="ChEBI" id="CHEBI:30616"/>
    </ligand>
</feature>
<dbReference type="InterPro" id="IPR040198">
    <property type="entry name" value="Fido_containing"/>
</dbReference>
<proteinExistence type="predicted"/>
<feature type="binding site" evidence="4">
    <location>
        <begin position="284"/>
        <end position="291"/>
    </location>
    <ligand>
        <name>ATP</name>
        <dbReference type="ChEBI" id="CHEBI:30616"/>
    </ligand>
</feature>
<dbReference type="SUPFAM" id="SSF46785">
    <property type="entry name" value="Winged helix' DNA-binding domain"/>
    <property type="match status" value="1"/>
</dbReference>
<evidence type="ECO:0000256" key="3">
    <source>
        <dbReference type="PIRSR" id="PIRSR640198-1"/>
    </source>
</evidence>
<organism evidence="6 7">
    <name type="scientific">Flavobacterium phragmitis</name>
    <dbReference type="NCBI Taxonomy" id="739143"/>
    <lineage>
        <taxon>Bacteria</taxon>
        <taxon>Pseudomonadati</taxon>
        <taxon>Bacteroidota</taxon>
        <taxon>Flavobacteriia</taxon>
        <taxon>Flavobacteriales</taxon>
        <taxon>Flavobacteriaceae</taxon>
        <taxon>Flavobacterium</taxon>
    </lineage>
</organism>
<feature type="active site" evidence="3">
    <location>
        <position position="280"/>
    </location>
</feature>
<reference evidence="7" key="1">
    <citation type="submission" date="2016-10" db="EMBL/GenBank/DDBJ databases">
        <authorList>
            <person name="Varghese N."/>
            <person name="Submissions S."/>
        </authorList>
    </citation>
    <scope>NUCLEOTIDE SEQUENCE [LARGE SCALE GENOMIC DNA]</scope>
    <source>
        <strain evidence="7">CGMCC 1.10370</strain>
    </source>
</reference>
<dbReference type="InterPro" id="IPR036390">
    <property type="entry name" value="WH_DNA-bd_sf"/>
</dbReference>
<evidence type="ECO:0000256" key="1">
    <source>
        <dbReference type="ARBA" id="ARBA00023015"/>
    </source>
</evidence>
<dbReference type="Gene3D" id="1.10.3290.10">
    <property type="entry name" value="Fido-like domain"/>
    <property type="match status" value="1"/>
</dbReference>
<name>A0A1I1KPQ8_9FLAO</name>
<keyword evidence="4" id="KW-0067">ATP-binding</keyword>
<dbReference type="GO" id="GO:0005524">
    <property type="term" value="F:ATP binding"/>
    <property type="evidence" value="ECO:0007669"/>
    <property type="project" value="UniProtKB-KW"/>
</dbReference>